<name>A0AA90UDQ6_9BACT</name>
<organism evidence="1 2">
    <name type="scientific">Segatella copri</name>
    <dbReference type="NCBI Taxonomy" id="165179"/>
    <lineage>
        <taxon>Bacteria</taxon>
        <taxon>Pseudomonadati</taxon>
        <taxon>Bacteroidota</taxon>
        <taxon>Bacteroidia</taxon>
        <taxon>Bacteroidales</taxon>
        <taxon>Prevotellaceae</taxon>
        <taxon>Segatella</taxon>
    </lineage>
</organism>
<dbReference type="RefSeq" id="WP_153127934.1">
    <property type="nucleotide sequence ID" value="NZ_VZCW01000066.1"/>
</dbReference>
<gene>
    <name evidence="1" type="ORF">F7D95_03195</name>
</gene>
<accession>A0AA90UDQ6</accession>
<dbReference type="AlphaFoldDB" id="A0AA90UDQ6"/>
<protein>
    <submittedName>
        <fullName evidence="1">Uncharacterized protein</fullName>
    </submittedName>
</protein>
<dbReference type="EMBL" id="VZCW01000066">
    <property type="protein sequence ID" value="MQN11847.1"/>
    <property type="molecule type" value="Genomic_DNA"/>
</dbReference>
<comment type="caution">
    <text evidence="1">The sequence shown here is derived from an EMBL/GenBank/DDBJ whole genome shotgun (WGS) entry which is preliminary data.</text>
</comment>
<evidence type="ECO:0000313" key="1">
    <source>
        <dbReference type="EMBL" id="MQN11847.1"/>
    </source>
</evidence>
<proteinExistence type="predicted"/>
<dbReference type="Proteomes" id="UP000442105">
    <property type="component" value="Unassembled WGS sequence"/>
</dbReference>
<reference evidence="2" key="1">
    <citation type="submission" date="2019-09" db="EMBL/GenBank/DDBJ databases">
        <title>Distinct polysaccharide growth profiles of human intestinal Prevotella copri isolates.</title>
        <authorList>
            <person name="Fehlner-Peach H."/>
            <person name="Magnabosco C."/>
            <person name="Raghavan V."/>
            <person name="Scher J.U."/>
            <person name="Tett A."/>
            <person name="Cox L.M."/>
            <person name="Gottsegen C."/>
            <person name="Watters A."/>
            <person name="Wiltshire- Gordon J.D."/>
            <person name="Segata N."/>
            <person name="Bonneau R."/>
            <person name="Littman D.R."/>
        </authorList>
    </citation>
    <scope>NUCLEOTIDE SEQUENCE [LARGE SCALE GENOMIC DNA]</scope>
    <source>
        <strain evidence="2">iAQ1179</strain>
    </source>
</reference>
<sequence length="129" mass="14913">MTREEAKVLLPIIQAYAEGKEIEIFDKTTKMWKTAMLPHFDCDSKNYRIKPGVKYRPFANAEECLKEMQKHQPFGWIESGGYWYNIISTGVMGVKIIDTRGAVTTLYFGNLLRHYHFADGTPFGVKEEE</sequence>
<evidence type="ECO:0000313" key="2">
    <source>
        <dbReference type="Proteomes" id="UP000442105"/>
    </source>
</evidence>